<name>A0ACC2JBU9_9PEZI</name>
<reference evidence="1" key="1">
    <citation type="submission" date="2022-12" db="EMBL/GenBank/DDBJ databases">
        <title>Genome Sequence of Lasiodiplodia mahajangana.</title>
        <authorList>
            <person name="Buettner E."/>
        </authorList>
    </citation>
    <scope>NUCLEOTIDE SEQUENCE</scope>
    <source>
        <strain evidence="1">VT137</strain>
    </source>
</reference>
<comment type="caution">
    <text evidence="1">The sequence shown here is derived from an EMBL/GenBank/DDBJ whole genome shotgun (WGS) entry which is preliminary data.</text>
</comment>
<sequence length="298" mass="32743">MDFSDLDTVTWLYQLTKTAHRDMYPALEPSNPDIAANGKTVLITGVSGGVGKAIAHAWATAEAGAIVISGRRMEVLNSIAGEIRESHRGITVLAHPADLRSEESVKELWEKAIITIGTVDVLINNAGSLNDAPIGDIEPGQWWNDFEVNVKGTYLMCLYFLKQSGGKGTIITISSGAAGGLVPNMSSYIPSKLAQMKFMEFIHLENPGVRVFTLLPGLLKTQMLPKMYFPFARDDPMLTGGMSLLLCTPRADWLRGGVMSVNWDFEEMEEHKEEILREGRHKLSFLNAQLGKGGHPWT</sequence>
<protein>
    <submittedName>
        <fullName evidence="1">Uncharacterized protein</fullName>
    </submittedName>
</protein>
<evidence type="ECO:0000313" key="2">
    <source>
        <dbReference type="Proteomes" id="UP001153332"/>
    </source>
</evidence>
<evidence type="ECO:0000313" key="1">
    <source>
        <dbReference type="EMBL" id="KAJ8124648.1"/>
    </source>
</evidence>
<organism evidence="1 2">
    <name type="scientific">Lasiodiplodia mahajangana</name>
    <dbReference type="NCBI Taxonomy" id="1108764"/>
    <lineage>
        <taxon>Eukaryota</taxon>
        <taxon>Fungi</taxon>
        <taxon>Dikarya</taxon>
        <taxon>Ascomycota</taxon>
        <taxon>Pezizomycotina</taxon>
        <taxon>Dothideomycetes</taxon>
        <taxon>Dothideomycetes incertae sedis</taxon>
        <taxon>Botryosphaeriales</taxon>
        <taxon>Botryosphaeriaceae</taxon>
        <taxon>Lasiodiplodia</taxon>
    </lineage>
</organism>
<gene>
    <name evidence="1" type="ORF">O1611_g8993</name>
</gene>
<accession>A0ACC2JBU9</accession>
<keyword evidence="2" id="KW-1185">Reference proteome</keyword>
<proteinExistence type="predicted"/>
<dbReference type="Proteomes" id="UP001153332">
    <property type="component" value="Unassembled WGS sequence"/>
</dbReference>
<dbReference type="EMBL" id="JAPUUL010002867">
    <property type="protein sequence ID" value="KAJ8124648.1"/>
    <property type="molecule type" value="Genomic_DNA"/>
</dbReference>